<dbReference type="AlphaFoldDB" id="A0A7I7TVA0"/>
<evidence type="ECO:0000313" key="3">
    <source>
        <dbReference type="Proteomes" id="UP000466554"/>
    </source>
</evidence>
<feature type="compositionally biased region" description="Polar residues" evidence="1">
    <location>
        <begin position="76"/>
        <end position="89"/>
    </location>
</feature>
<feature type="compositionally biased region" description="Basic residues" evidence="1">
    <location>
        <begin position="1"/>
        <end position="16"/>
    </location>
</feature>
<feature type="compositionally biased region" description="Basic and acidic residues" evidence="1">
    <location>
        <begin position="28"/>
        <end position="40"/>
    </location>
</feature>
<protein>
    <submittedName>
        <fullName evidence="2">Uncharacterized protein</fullName>
    </submittedName>
</protein>
<feature type="region of interest" description="Disordered" evidence="1">
    <location>
        <begin position="1"/>
        <end position="124"/>
    </location>
</feature>
<feature type="compositionally biased region" description="Basic and acidic residues" evidence="1">
    <location>
        <begin position="109"/>
        <end position="124"/>
    </location>
</feature>
<dbReference type="EMBL" id="AP022598">
    <property type="protein sequence ID" value="BBY73157.1"/>
    <property type="molecule type" value="Genomic_DNA"/>
</dbReference>
<dbReference type="Proteomes" id="UP000466554">
    <property type="component" value="Chromosome"/>
</dbReference>
<evidence type="ECO:0000256" key="1">
    <source>
        <dbReference type="SAM" id="MobiDB-lite"/>
    </source>
</evidence>
<gene>
    <name evidence="2" type="ORF">MPRF_00560</name>
</gene>
<organism evidence="2 3">
    <name type="scientific">Mycolicibacterium parafortuitum</name>
    <name type="common">Mycobacterium parafortuitum</name>
    <dbReference type="NCBI Taxonomy" id="39692"/>
    <lineage>
        <taxon>Bacteria</taxon>
        <taxon>Bacillati</taxon>
        <taxon>Actinomycetota</taxon>
        <taxon>Actinomycetes</taxon>
        <taxon>Mycobacteriales</taxon>
        <taxon>Mycobacteriaceae</taxon>
        <taxon>Mycolicibacterium</taxon>
    </lineage>
</organism>
<name>A0A7I7TVA0_MYCPF</name>
<reference evidence="2 3" key="1">
    <citation type="journal article" date="2019" name="Emerg. Microbes Infect.">
        <title>Comprehensive subspecies identification of 175 nontuberculous mycobacteria species based on 7547 genomic profiles.</title>
        <authorList>
            <person name="Matsumoto Y."/>
            <person name="Kinjo T."/>
            <person name="Motooka D."/>
            <person name="Nabeya D."/>
            <person name="Jung N."/>
            <person name="Uechi K."/>
            <person name="Horii T."/>
            <person name="Iida T."/>
            <person name="Fujita J."/>
            <person name="Nakamura S."/>
        </authorList>
    </citation>
    <scope>NUCLEOTIDE SEQUENCE [LARGE SCALE GENOMIC DNA]</scope>
    <source>
        <strain evidence="2 3">JCM 6367</strain>
    </source>
</reference>
<sequence>MVKNRRAKHAVRRYKAAHPGMSYTQAQRELREQREKREQARTSLAGPQTDEIPHETEQSVSSHHEHRRVDSGEPVSPQSDDVLSSNKQVSRAHYLTDPFGLKSDTAVEQSHRSRPGEGSDAVSR</sequence>
<proteinExistence type="predicted"/>
<accession>A0A7I7TVA0</accession>
<evidence type="ECO:0000313" key="2">
    <source>
        <dbReference type="EMBL" id="BBY73157.1"/>
    </source>
</evidence>